<comment type="caution">
    <text evidence="2">The sequence shown here is derived from an EMBL/GenBank/DDBJ whole genome shotgun (WGS) entry which is preliminary data.</text>
</comment>
<evidence type="ECO:0000313" key="3">
    <source>
        <dbReference type="Proteomes" id="UP000295680"/>
    </source>
</evidence>
<evidence type="ECO:0000256" key="1">
    <source>
        <dbReference type="SAM" id="MobiDB-lite"/>
    </source>
</evidence>
<feature type="compositionally biased region" description="Basic and acidic residues" evidence="1">
    <location>
        <begin position="1"/>
        <end position="15"/>
    </location>
</feature>
<dbReference type="Proteomes" id="UP000295680">
    <property type="component" value="Unassembled WGS sequence"/>
</dbReference>
<reference evidence="2 3" key="1">
    <citation type="submission" date="2019-03" db="EMBL/GenBank/DDBJ databases">
        <title>Genomic Encyclopedia of Type Strains, Phase IV (KMG-IV): sequencing the most valuable type-strain genomes for metagenomic binning, comparative biology and taxonomic classification.</title>
        <authorList>
            <person name="Goeker M."/>
        </authorList>
    </citation>
    <scope>NUCLEOTIDE SEQUENCE [LARGE SCALE GENOMIC DNA]</scope>
    <source>
        <strain evidence="2 3">DSM 45934</strain>
    </source>
</reference>
<evidence type="ECO:0000313" key="2">
    <source>
        <dbReference type="EMBL" id="TCO47340.1"/>
    </source>
</evidence>
<organism evidence="2 3">
    <name type="scientific">Actinocrispum wychmicini</name>
    <dbReference type="NCBI Taxonomy" id="1213861"/>
    <lineage>
        <taxon>Bacteria</taxon>
        <taxon>Bacillati</taxon>
        <taxon>Actinomycetota</taxon>
        <taxon>Actinomycetes</taxon>
        <taxon>Pseudonocardiales</taxon>
        <taxon>Pseudonocardiaceae</taxon>
        <taxon>Actinocrispum</taxon>
    </lineage>
</organism>
<protein>
    <submittedName>
        <fullName evidence="2">Uncharacterized protein</fullName>
    </submittedName>
</protein>
<dbReference type="AlphaFoldDB" id="A0A4V2S486"/>
<sequence length="34" mass="3665">MGNKNRGENDSETDHTGQGSKGNTDVLGDEEKDE</sequence>
<accession>A0A4V2S486</accession>
<gene>
    <name evidence="2" type="ORF">EV192_11780</name>
</gene>
<dbReference type="EMBL" id="SLWS01000017">
    <property type="protein sequence ID" value="TCO47340.1"/>
    <property type="molecule type" value="Genomic_DNA"/>
</dbReference>
<feature type="region of interest" description="Disordered" evidence="1">
    <location>
        <begin position="1"/>
        <end position="34"/>
    </location>
</feature>
<proteinExistence type="predicted"/>
<name>A0A4V2S486_9PSEU</name>
<keyword evidence="3" id="KW-1185">Reference proteome</keyword>